<reference evidence="1" key="1">
    <citation type="submission" date="2021-01" db="EMBL/GenBank/DDBJ databases">
        <authorList>
            <person name="Corre E."/>
            <person name="Pelletier E."/>
            <person name="Niang G."/>
            <person name="Scheremetjew M."/>
            <person name="Finn R."/>
            <person name="Kale V."/>
            <person name="Holt S."/>
            <person name="Cochrane G."/>
            <person name="Meng A."/>
            <person name="Brown T."/>
            <person name="Cohen L."/>
        </authorList>
    </citation>
    <scope>NUCLEOTIDE SEQUENCE</scope>
    <source>
        <strain evidence="1">SM1012Den-03</strain>
    </source>
</reference>
<evidence type="ECO:0000313" key="1">
    <source>
        <dbReference type="EMBL" id="CAD9584167.1"/>
    </source>
</evidence>
<name>A0A7S2KST2_9STRA</name>
<dbReference type="Proteomes" id="UP001224775">
    <property type="component" value="Unassembled WGS sequence"/>
</dbReference>
<dbReference type="AlphaFoldDB" id="A0A7S2KST2"/>
<dbReference type="EMBL" id="HBGZ01006400">
    <property type="protein sequence ID" value="CAD9584167.1"/>
    <property type="molecule type" value="Transcribed_RNA"/>
</dbReference>
<gene>
    <name evidence="2" type="ORF">QTG54_003407</name>
    <name evidence="1" type="ORF">SMAR0320_LOCUS4502</name>
</gene>
<protein>
    <submittedName>
        <fullName evidence="1">Uncharacterized protein</fullName>
    </submittedName>
</protein>
<accession>A0A7S2KST2</accession>
<reference evidence="2" key="2">
    <citation type="submission" date="2023-06" db="EMBL/GenBank/DDBJ databases">
        <title>Survivors Of The Sea: Transcriptome response of Skeletonema marinoi to long-term dormancy.</title>
        <authorList>
            <person name="Pinder M.I.M."/>
            <person name="Kourtchenko O."/>
            <person name="Robertson E.K."/>
            <person name="Larsson T."/>
            <person name="Maumus F."/>
            <person name="Osuna-Cruz C.M."/>
            <person name="Vancaester E."/>
            <person name="Stenow R."/>
            <person name="Vandepoele K."/>
            <person name="Ploug H."/>
            <person name="Bruchert V."/>
            <person name="Godhe A."/>
            <person name="Topel M."/>
        </authorList>
    </citation>
    <scope>NUCLEOTIDE SEQUENCE</scope>
    <source>
        <strain evidence="2">R05AC</strain>
    </source>
</reference>
<evidence type="ECO:0000313" key="3">
    <source>
        <dbReference type="Proteomes" id="UP001224775"/>
    </source>
</evidence>
<dbReference type="EMBL" id="JATAAI010000005">
    <property type="protein sequence ID" value="KAK1745483.1"/>
    <property type="molecule type" value="Genomic_DNA"/>
</dbReference>
<sequence>MLPCYIISYPTTATINMNQRTAITIAACMLLSGGNSAMAFTSPISTPTRSSATSMNMSNNRRDFLANLTPLVAGAAFTIVSTPAAQALDFEAFANSEIESDTKKCDPKRDPKCIPVLTKDEALCQYGGGGKARGEACMRVKKSGGKLPEVKQEKSLGGAYAM</sequence>
<proteinExistence type="predicted"/>
<keyword evidence="3" id="KW-1185">Reference proteome</keyword>
<evidence type="ECO:0000313" key="2">
    <source>
        <dbReference type="EMBL" id="KAK1745483.1"/>
    </source>
</evidence>
<organism evidence="1">
    <name type="scientific">Skeletonema marinoi</name>
    <dbReference type="NCBI Taxonomy" id="267567"/>
    <lineage>
        <taxon>Eukaryota</taxon>
        <taxon>Sar</taxon>
        <taxon>Stramenopiles</taxon>
        <taxon>Ochrophyta</taxon>
        <taxon>Bacillariophyta</taxon>
        <taxon>Coscinodiscophyceae</taxon>
        <taxon>Thalassiosirophycidae</taxon>
        <taxon>Thalassiosirales</taxon>
        <taxon>Skeletonemataceae</taxon>
        <taxon>Skeletonema</taxon>
        <taxon>Skeletonema marinoi-dohrnii complex</taxon>
    </lineage>
</organism>